<dbReference type="GO" id="GO:0006511">
    <property type="term" value="P:ubiquitin-dependent protein catabolic process"/>
    <property type="evidence" value="ECO:0007669"/>
    <property type="project" value="TreeGrafter"/>
</dbReference>
<dbReference type="SMART" id="SM00744">
    <property type="entry name" value="RINGv"/>
    <property type="match status" value="1"/>
</dbReference>
<feature type="region of interest" description="Disordered" evidence="5">
    <location>
        <begin position="247"/>
        <end position="283"/>
    </location>
</feature>
<dbReference type="GO" id="GO:0016567">
    <property type="term" value="P:protein ubiquitination"/>
    <property type="evidence" value="ECO:0007669"/>
    <property type="project" value="TreeGrafter"/>
</dbReference>
<dbReference type="GO" id="GO:0061630">
    <property type="term" value="F:ubiquitin protein ligase activity"/>
    <property type="evidence" value="ECO:0007669"/>
    <property type="project" value="TreeGrafter"/>
</dbReference>
<organism evidence="7 8">
    <name type="scientific">Conger conger</name>
    <name type="common">Conger eel</name>
    <name type="synonym">Muraena conger</name>
    <dbReference type="NCBI Taxonomy" id="82655"/>
    <lineage>
        <taxon>Eukaryota</taxon>
        <taxon>Metazoa</taxon>
        <taxon>Chordata</taxon>
        <taxon>Craniata</taxon>
        <taxon>Vertebrata</taxon>
        <taxon>Euteleostomi</taxon>
        <taxon>Actinopterygii</taxon>
        <taxon>Neopterygii</taxon>
        <taxon>Teleostei</taxon>
        <taxon>Anguilliformes</taxon>
        <taxon>Congridae</taxon>
        <taxon>Conger</taxon>
    </lineage>
</organism>
<gene>
    <name evidence="7" type="ORF">COCON_G00232390</name>
</gene>
<dbReference type="Pfam" id="PF13639">
    <property type="entry name" value="zf-RING_2"/>
    <property type="match status" value="1"/>
</dbReference>
<reference evidence="7" key="1">
    <citation type="journal article" date="2023" name="Science">
        <title>Genome structures resolve the early diversification of teleost fishes.</title>
        <authorList>
            <person name="Parey E."/>
            <person name="Louis A."/>
            <person name="Montfort J."/>
            <person name="Bouchez O."/>
            <person name="Roques C."/>
            <person name="Iampietro C."/>
            <person name="Lluch J."/>
            <person name="Castinel A."/>
            <person name="Donnadieu C."/>
            <person name="Desvignes T."/>
            <person name="Floi Bucao C."/>
            <person name="Jouanno E."/>
            <person name="Wen M."/>
            <person name="Mejri S."/>
            <person name="Dirks R."/>
            <person name="Jansen H."/>
            <person name="Henkel C."/>
            <person name="Chen W.J."/>
            <person name="Zahm M."/>
            <person name="Cabau C."/>
            <person name="Klopp C."/>
            <person name="Thompson A.W."/>
            <person name="Robinson-Rechavi M."/>
            <person name="Braasch I."/>
            <person name="Lecointre G."/>
            <person name="Bobe J."/>
            <person name="Postlethwait J.H."/>
            <person name="Berthelot C."/>
            <person name="Roest Crollius H."/>
            <person name="Guiguen Y."/>
        </authorList>
    </citation>
    <scope>NUCLEOTIDE SEQUENCE</scope>
    <source>
        <strain evidence="7">Concon-B</strain>
    </source>
</reference>
<feature type="region of interest" description="Disordered" evidence="5">
    <location>
        <begin position="77"/>
        <end position="219"/>
    </location>
</feature>
<evidence type="ECO:0000256" key="2">
    <source>
        <dbReference type="ARBA" id="ARBA00022771"/>
    </source>
</evidence>
<dbReference type="FunFam" id="3.30.40.10:FF:000922">
    <property type="entry name" value="RING finger protein 38"/>
    <property type="match status" value="1"/>
</dbReference>
<evidence type="ECO:0000256" key="3">
    <source>
        <dbReference type="ARBA" id="ARBA00022833"/>
    </source>
</evidence>
<dbReference type="PANTHER" id="PTHR45931:SF15">
    <property type="entry name" value="SI:CH211-59O9.10"/>
    <property type="match status" value="1"/>
</dbReference>
<dbReference type="PANTHER" id="PTHR45931">
    <property type="entry name" value="SI:CH211-59O9.10"/>
    <property type="match status" value="1"/>
</dbReference>
<dbReference type="InterPro" id="IPR011016">
    <property type="entry name" value="Znf_RING-CH"/>
</dbReference>
<evidence type="ECO:0000256" key="1">
    <source>
        <dbReference type="ARBA" id="ARBA00022723"/>
    </source>
</evidence>
<feature type="compositionally biased region" description="Basic residues" evidence="5">
    <location>
        <begin position="328"/>
        <end position="338"/>
    </location>
</feature>
<name>A0A9Q1HMW5_CONCO</name>
<dbReference type="GO" id="GO:0045893">
    <property type="term" value="P:positive regulation of DNA-templated transcription"/>
    <property type="evidence" value="ECO:0007669"/>
    <property type="project" value="TreeGrafter"/>
</dbReference>
<evidence type="ECO:0000259" key="6">
    <source>
        <dbReference type="PROSITE" id="PS50089"/>
    </source>
</evidence>
<dbReference type="GO" id="GO:0005634">
    <property type="term" value="C:nucleus"/>
    <property type="evidence" value="ECO:0007669"/>
    <property type="project" value="TreeGrafter"/>
</dbReference>
<dbReference type="Gene3D" id="3.30.40.10">
    <property type="entry name" value="Zinc/RING finger domain, C3HC4 (zinc finger)"/>
    <property type="match status" value="1"/>
</dbReference>
<feature type="compositionally biased region" description="Polar residues" evidence="5">
    <location>
        <begin position="186"/>
        <end position="204"/>
    </location>
</feature>
<dbReference type="SMART" id="SM00184">
    <property type="entry name" value="RING"/>
    <property type="match status" value="1"/>
</dbReference>
<dbReference type="AlphaFoldDB" id="A0A9Q1HMW5"/>
<dbReference type="InterPro" id="IPR001841">
    <property type="entry name" value="Znf_RING"/>
</dbReference>
<protein>
    <recommendedName>
        <fullName evidence="6">RING-type domain-containing protein</fullName>
    </recommendedName>
</protein>
<feature type="compositionally biased region" description="Basic and acidic residues" evidence="5">
    <location>
        <begin position="170"/>
        <end position="179"/>
    </location>
</feature>
<dbReference type="Proteomes" id="UP001152803">
    <property type="component" value="Unassembled WGS sequence"/>
</dbReference>
<feature type="domain" description="RING-type" evidence="6">
    <location>
        <begin position="395"/>
        <end position="436"/>
    </location>
</feature>
<dbReference type="EMBL" id="JAFJMO010000019">
    <property type="protein sequence ID" value="KAJ8250023.1"/>
    <property type="molecule type" value="Genomic_DNA"/>
</dbReference>
<comment type="caution">
    <text evidence="7">The sequence shown here is derived from an EMBL/GenBank/DDBJ whole genome shotgun (WGS) entry which is preliminary data.</text>
</comment>
<proteinExistence type="predicted"/>
<sequence length="449" mass="48814">MASDGDFGAGMSRSRVGWLAGEPDTPNTLDQTSTLGKRNLLFDQSGYEGNCSSPNIIVPETPSPEYCRWKRRKITEQRGNGGKFCEREAASGRTGSEVAGAALPRHQPKRRKLHLPVPEEMGGFAPASSLMPTDSSSSSSSSSCSHVASGRSAPSLAEPVARGKKSRKARPSELSDKISRHAGINKDTTARLQFSSAEGTSSLRFHQDYRPTSAELEEEEQIVISDEDDDGTEAVVRAAQVEEDEAFARSLQAQFDREEVDRSGPQAGPANSPARSSSHPSRCDYGGGWSWMSSLSAVMDPAASILSSFPHAAEVSGRSGRPGSHARTPPRSRRRPRRQALSQLDDSLGNNYEALLAFEERQGPAVAKNLLSQREIQRLPTKAFNPAYSAGKTECQICFSTYTEGDELRMLPCLHDYHVQCIDRWLKESSTCPICRGDVSDGGSLKETF</sequence>
<dbReference type="SUPFAM" id="SSF57850">
    <property type="entry name" value="RING/U-box"/>
    <property type="match status" value="1"/>
</dbReference>
<evidence type="ECO:0000313" key="7">
    <source>
        <dbReference type="EMBL" id="KAJ8250023.1"/>
    </source>
</evidence>
<accession>A0A9Q1HMW5</accession>
<dbReference type="OrthoDB" id="8062037at2759"/>
<feature type="region of interest" description="Disordered" evidence="5">
    <location>
        <begin position="313"/>
        <end position="339"/>
    </location>
</feature>
<dbReference type="InterPro" id="IPR013083">
    <property type="entry name" value="Znf_RING/FYVE/PHD"/>
</dbReference>
<dbReference type="CDD" id="cd16472">
    <property type="entry name" value="RING-H2_RNF38-like"/>
    <property type="match status" value="1"/>
</dbReference>
<evidence type="ECO:0000256" key="4">
    <source>
        <dbReference type="PROSITE-ProRule" id="PRU00175"/>
    </source>
</evidence>
<dbReference type="GO" id="GO:0008270">
    <property type="term" value="F:zinc ion binding"/>
    <property type="evidence" value="ECO:0007669"/>
    <property type="project" value="UniProtKB-KW"/>
</dbReference>
<dbReference type="InterPro" id="IPR051834">
    <property type="entry name" value="RING_finger_E3_ligase"/>
</dbReference>
<evidence type="ECO:0000256" key="5">
    <source>
        <dbReference type="SAM" id="MobiDB-lite"/>
    </source>
</evidence>
<feature type="compositionally biased region" description="Low complexity" evidence="5">
    <location>
        <begin position="128"/>
        <end position="152"/>
    </location>
</feature>
<keyword evidence="3" id="KW-0862">Zinc</keyword>
<dbReference type="PROSITE" id="PS50089">
    <property type="entry name" value="ZF_RING_2"/>
    <property type="match status" value="1"/>
</dbReference>
<evidence type="ECO:0000313" key="8">
    <source>
        <dbReference type="Proteomes" id="UP001152803"/>
    </source>
</evidence>
<keyword evidence="2 4" id="KW-0863">Zinc-finger</keyword>
<feature type="region of interest" description="Disordered" evidence="5">
    <location>
        <begin position="1"/>
        <end position="32"/>
    </location>
</feature>
<keyword evidence="1" id="KW-0479">Metal-binding</keyword>
<keyword evidence="8" id="KW-1185">Reference proteome</keyword>